<evidence type="ECO:0000259" key="2">
    <source>
        <dbReference type="PROSITE" id="PS50090"/>
    </source>
</evidence>
<dbReference type="GO" id="GO:0000981">
    <property type="term" value="F:DNA-binding transcription factor activity, RNA polymerase II-specific"/>
    <property type="evidence" value="ECO:0007669"/>
    <property type="project" value="TreeGrafter"/>
</dbReference>
<dbReference type="OrthoDB" id="2143914at2759"/>
<dbReference type="InterPro" id="IPR050560">
    <property type="entry name" value="MYB_TF"/>
</dbReference>
<feature type="domain" description="Myb-like" evidence="2">
    <location>
        <begin position="8"/>
        <end position="63"/>
    </location>
</feature>
<dbReference type="AlphaFoldDB" id="A0A9W4UE84"/>
<dbReference type="PANTHER" id="PTHR45614:SF265">
    <property type="entry name" value="MYB-LIKE DOMAIN-CONTAINING PROTEIN-RELATED"/>
    <property type="match status" value="1"/>
</dbReference>
<dbReference type="Proteomes" id="UP001152607">
    <property type="component" value="Unassembled WGS sequence"/>
</dbReference>
<sequence>MLSITTQSTNRQPRKWTPEEDHKLRNEVEAQLASGEAKDWCRISMKLPGRTNKDCRKRWHNSVAGGLKKGQWSKSEDRQLAKGVERYGQRWTLVADVVHSRSADQCAKRWQQSLDPCLDHSEWRESKDKLLIEAVQRHGRHWKDIQHHYFQGRSKNDIKNRYTVLIRRYQNKGIVLPQSAATPEPNEAGSHNPKQIDTFSFASDIADDVFLSSTPISSPEFEGAPSNESITWDTPPPYITLGSSIPDYPTIHQQPTSAISHDAQWSWNPPTMNQPVPLQSTSSNNYAHFDHAATYASYDPYASLSATHSPALSHQFDPWDSHILTSSPSATSAASAHPDLQSIPQYAFQSQHMQSNYPYHQLPPHHRPLYNS</sequence>
<proteinExistence type="predicted"/>
<dbReference type="GO" id="GO:0000978">
    <property type="term" value="F:RNA polymerase II cis-regulatory region sequence-specific DNA binding"/>
    <property type="evidence" value="ECO:0007669"/>
    <property type="project" value="TreeGrafter"/>
</dbReference>
<dbReference type="Pfam" id="PF00249">
    <property type="entry name" value="Myb_DNA-binding"/>
    <property type="match status" value="3"/>
</dbReference>
<feature type="region of interest" description="Disordered" evidence="1">
    <location>
        <begin position="1"/>
        <end position="20"/>
    </location>
</feature>
<feature type="domain" description="HTH myb-type" evidence="3">
    <location>
        <begin position="128"/>
        <end position="170"/>
    </location>
</feature>
<evidence type="ECO:0000313" key="5">
    <source>
        <dbReference type="Proteomes" id="UP001152607"/>
    </source>
</evidence>
<dbReference type="InterPro" id="IPR001005">
    <property type="entry name" value="SANT/Myb"/>
</dbReference>
<feature type="domain" description="Myb-like" evidence="2">
    <location>
        <begin position="64"/>
        <end position="114"/>
    </location>
</feature>
<dbReference type="GO" id="GO:0005634">
    <property type="term" value="C:nucleus"/>
    <property type="evidence" value="ECO:0007669"/>
    <property type="project" value="TreeGrafter"/>
</dbReference>
<feature type="domain" description="Myb-like" evidence="2">
    <location>
        <begin position="115"/>
        <end position="166"/>
    </location>
</feature>
<keyword evidence="5" id="KW-1185">Reference proteome</keyword>
<feature type="domain" description="HTH myb-type" evidence="3">
    <location>
        <begin position="14"/>
        <end position="61"/>
    </location>
</feature>
<dbReference type="PROSITE" id="PS51294">
    <property type="entry name" value="HTH_MYB"/>
    <property type="match status" value="3"/>
</dbReference>
<evidence type="ECO:0000259" key="3">
    <source>
        <dbReference type="PROSITE" id="PS51294"/>
    </source>
</evidence>
<dbReference type="GO" id="GO:0045944">
    <property type="term" value="P:positive regulation of transcription by RNA polymerase II"/>
    <property type="evidence" value="ECO:0007669"/>
    <property type="project" value="TreeGrafter"/>
</dbReference>
<dbReference type="CDD" id="cd11660">
    <property type="entry name" value="SANT_TRF"/>
    <property type="match status" value="1"/>
</dbReference>
<feature type="domain" description="HTH myb-type" evidence="3">
    <location>
        <begin position="67"/>
        <end position="118"/>
    </location>
</feature>
<comment type="caution">
    <text evidence="4">The sequence shown here is derived from an EMBL/GenBank/DDBJ whole genome shotgun (WGS) entry which is preliminary data.</text>
</comment>
<gene>
    <name evidence="4" type="ORF">PDIGIT_LOCUS7143</name>
</gene>
<dbReference type="Gene3D" id="1.10.10.60">
    <property type="entry name" value="Homeodomain-like"/>
    <property type="match status" value="3"/>
</dbReference>
<dbReference type="EMBL" id="CAOQHR010000004">
    <property type="protein sequence ID" value="CAI6334089.1"/>
    <property type="molecule type" value="Genomic_DNA"/>
</dbReference>
<dbReference type="SMART" id="SM00717">
    <property type="entry name" value="SANT"/>
    <property type="match status" value="3"/>
</dbReference>
<dbReference type="InterPro" id="IPR017930">
    <property type="entry name" value="Myb_dom"/>
</dbReference>
<evidence type="ECO:0000313" key="4">
    <source>
        <dbReference type="EMBL" id="CAI6334089.1"/>
    </source>
</evidence>
<dbReference type="InterPro" id="IPR009057">
    <property type="entry name" value="Homeodomain-like_sf"/>
</dbReference>
<organism evidence="4 5">
    <name type="scientific">Periconia digitata</name>
    <dbReference type="NCBI Taxonomy" id="1303443"/>
    <lineage>
        <taxon>Eukaryota</taxon>
        <taxon>Fungi</taxon>
        <taxon>Dikarya</taxon>
        <taxon>Ascomycota</taxon>
        <taxon>Pezizomycotina</taxon>
        <taxon>Dothideomycetes</taxon>
        <taxon>Pleosporomycetidae</taxon>
        <taxon>Pleosporales</taxon>
        <taxon>Massarineae</taxon>
        <taxon>Periconiaceae</taxon>
        <taxon>Periconia</taxon>
    </lineage>
</organism>
<accession>A0A9W4UE84</accession>
<dbReference type="PROSITE" id="PS50090">
    <property type="entry name" value="MYB_LIKE"/>
    <property type="match status" value="3"/>
</dbReference>
<feature type="compositionally biased region" description="Polar residues" evidence="1">
    <location>
        <begin position="1"/>
        <end position="11"/>
    </location>
</feature>
<protein>
    <submittedName>
        <fullName evidence="4">Uncharacterized protein</fullName>
    </submittedName>
</protein>
<reference evidence="4" key="1">
    <citation type="submission" date="2023-01" db="EMBL/GenBank/DDBJ databases">
        <authorList>
            <person name="Van Ghelder C."/>
            <person name="Rancurel C."/>
        </authorList>
    </citation>
    <scope>NUCLEOTIDE SEQUENCE</scope>
    <source>
        <strain evidence="4">CNCM I-4278</strain>
    </source>
</reference>
<evidence type="ECO:0000256" key="1">
    <source>
        <dbReference type="SAM" id="MobiDB-lite"/>
    </source>
</evidence>
<dbReference type="CDD" id="cd00167">
    <property type="entry name" value="SANT"/>
    <property type="match status" value="2"/>
</dbReference>
<dbReference type="PANTHER" id="PTHR45614">
    <property type="entry name" value="MYB PROTEIN-RELATED"/>
    <property type="match status" value="1"/>
</dbReference>
<dbReference type="SUPFAM" id="SSF46689">
    <property type="entry name" value="Homeodomain-like"/>
    <property type="match status" value="2"/>
</dbReference>
<dbReference type="GO" id="GO:0000278">
    <property type="term" value="P:mitotic cell cycle"/>
    <property type="evidence" value="ECO:0007669"/>
    <property type="project" value="TreeGrafter"/>
</dbReference>
<name>A0A9W4UE84_9PLEO</name>